<organism evidence="3 4">
    <name type="scientific">Chloroflexus aurantiacus (strain ATCC 29366 / DSM 635 / J-10-fl)</name>
    <dbReference type="NCBI Taxonomy" id="324602"/>
    <lineage>
        <taxon>Bacteria</taxon>
        <taxon>Bacillati</taxon>
        <taxon>Chloroflexota</taxon>
        <taxon>Chloroflexia</taxon>
        <taxon>Chloroflexales</taxon>
        <taxon>Chloroflexineae</taxon>
        <taxon>Chloroflexaceae</taxon>
        <taxon>Chloroflexus</taxon>
    </lineage>
</organism>
<sequence>MTSSTPSCRRRLVVGIAGAVSFSLLISFIGLGLFLFLQDQAIRRSRQLEKILETTLDLKADFLIARQYDYDLIELARHNQRLDSIVERKHSAAITNVVTGLHELATFDADVPELVSHRQAMARLLEQYQTTVNQIKDQIEQRQRTDGIEQELRDARYKLWQHLERSPADFRELGLRLSLDEQAYLSTRRQEYIDNVRLQINKLYAIASSLPDTERVVVERDVADYLEDFLLLVTLDRDLQ</sequence>
<dbReference type="RefSeq" id="WP_012257022.1">
    <property type="nucleotide sequence ID" value="NC_010175.1"/>
</dbReference>
<evidence type="ECO:0000256" key="1">
    <source>
        <dbReference type="SAM" id="Coils"/>
    </source>
</evidence>
<feature type="transmembrane region" description="Helical" evidence="2">
    <location>
        <begin position="12"/>
        <end position="37"/>
    </location>
</feature>
<dbReference type="HOGENOM" id="CLU_1154797_0_0_0"/>
<reference evidence="4" key="1">
    <citation type="journal article" date="2011" name="BMC Genomics">
        <title>Complete genome sequence of the filamentous anoxygenic phototrophic bacterium Chloroflexus aurantiacus.</title>
        <authorList>
            <person name="Tang K.H."/>
            <person name="Barry K."/>
            <person name="Chertkov O."/>
            <person name="Dalin E."/>
            <person name="Han C.S."/>
            <person name="Hauser L.J."/>
            <person name="Honchak B.M."/>
            <person name="Karbach L.E."/>
            <person name="Land M.L."/>
            <person name="Lapidus A."/>
            <person name="Larimer F.W."/>
            <person name="Mikhailova N."/>
            <person name="Pitluck S."/>
            <person name="Pierson B.K."/>
            <person name="Blankenship R.E."/>
        </authorList>
    </citation>
    <scope>NUCLEOTIDE SEQUENCE [LARGE SCALE GENOMIC DNA]</scope>
    <source>
        <strain evidence="4">ATCC 29366 / DSM 635 / J-10-fl</strain>
    </source>
</reference>
<dbReference type="AlphaFoldDB" id="A9WJ89"/>
<dbReference type="EMBL" id="CP000909">
    <property type="protein sequence ID" value="ABY34366.1"/>
    <property type="molecule type" value="Genomic_DNA"/>
</dbReference>
<protein>
    <submittedName>
        <fullName evidence="3">Uncharacterized protein</fullName>
    </submittedName>
</protein>
<dbReference type="PATRIC" id="fig|324602.8.peg.1299"/>
<keyword evidence="2" id="KW-1133">Transmembrane helix</keyword>
<proteinExistence type="predicted"/>
<evidence type="ECO:0000313" key="3">
    <source>
        <dbReference type="EMBL" id="ABY34366.1"/>
    </source>
</evidence>
<feature type="coiled-coil region" evidence="1">
    <location>
        <begin position="118"/>
        <end position="145"/>
    </location>
</feature>
<name>A9WJ89_CHLAA</name>
<dbReference type="InParanoid" id="A9WJ89"/>
<keyword evidence="2" id="KW-0812">Transmembrane</keyword>
<dbReference type="eggNOG" id="COG4192">
    <property type="taxonomic scope" value="Bacteria"/>
</dbReference>
<dbReference type="STRING" id="324602.Caur_1136"/>
<dbReference type="Proteomes" id="UP000002008">
    <property type="component" value="Chromosome"/>
</dbReference>
<evidence type="ECO:0000313" key="4">
    <source>
        <dbReference type="Proteomes" id="UP000002008"/>
    </source>
</evidence>
<gene>
    <name evidence="3" type="ordered locus">Caur_1136</name>
</gene>
<dbReference type="EnsemblBacteria" id="ABY34366">
    <property type="protein sequence ID" value="ABY34366"/>
    <property type="gene ID" value="Caur_1136"/>
</dbReference>
<evidence type="ECO:0000256" key="2">
    <source>
        <dbReference type="SAM" id="Phobius"/>
    </source>
</evidence>
<dbReference type="KEGG" id="cau:Caur_1136"/>
<keyword evidence="1" id="KW-0175">Coiled coil</keyword>
<accession>A9WJ89</accession>
<keyword evidence="2" id="KW-0472">Membrane</keyword>
<keyword evidence="4" id="KW-1185">Reference proteome</keyword>